<keyword evidence="3" id="KW-1185">Reference proteome</keyword>
<proteinExistence type="predicted"/>
<gene>
    <name evidence="2" type="ORF">QO012_002876</name>
</gene>
<dbReference type="EMBL" id="JAUSVP010000008">
    <property type="protein sequence ID" value="MDQ0448367.1"/>
    <property type="molecule type" value="Genomic_DNA"/>
</dbReference>
<name>A0ABU0I196_9HYPH</name>
<evidence type="ECO:0000313" key="2">
    <source>
        <dbReference type="EMBL" id="MDQ0448367.1"/>
    </source>
</evidence>
<organism evidence="2 3">
    <name type="scientific">Methylobacterium aerolatum</name>
    <dbReference type="NCBI Taxonomy" id="418708"/>
    <lineage>
        <taxon>Bacteria</taxon>
        <taxon>Pseudomonadati</taxon>
        <taxon>Pseudomonadota</taxon>
        <taxon>Alphaproteobacteria</taxon>
        <taxon>Hyphomicrobiales</taxon>
        <taxon>Methylobacteriaceae</taxon>
        <taxon>Methylobacterium</taxon>
    </lineage>
</organism>
<dbReference type="RefSeq" id="WP_238205980.1">
    <property type="nucleotide sequence ID" value="NZ_BPQE01000024.1"/>
</dbReference>
<dbReference type="Proteomes" id="UP001231124">
    <property type="component" value="Unassembled WGS sequence"/>
</dbReference>
<evidence type="ECO:0000256" key="1">
    <source>
        <dbReference type="SAM" id="SignalP"/>
    </source>
</evidence>
<protein>
    <submittedName>
        <fullName evidence="2">Uncharacterized protein</fullName>
    </submittedName>
</protein>
<keyword evidence="1" id="KW-0732">Signal</keyword>
<reference evidence="2 3" key="1">
    <citation type="submission" date="2023-07" db="EMBL/GenBank/DDBJ databases">
        <title>Genomic Encyclopedia of Type Strains, Phase IV (KMG-IV): sequencing the most valuable type-strain genomes for metagenomic binning, comparative biology and taxonomic classification.</title>
        <authorList>
            <person name="Goeker M."/>
        </authorList>
    </citation>
    <scope>NUCLEOTIDE SEQUENCE [LARGE SCALE GENOMIC DNA]</scope>
    <source>
        <strain evidence="2 3">DSM 19013</strain>
    </source>
</reference>
<feature type="chain" id="PRO_5045173728" evidence="1">
    <location>
        <begin position="19"/>
        <end position="111"/>
    </location>
</feature>
<evidence type="ECO:0000313" key="3">
    <source>
        <dbReference type="Proteomes" id="UP001231124"/>
    </source>
</evidence>
<accession>A0ABU0I196</accession>
<feature type="signal peptide" evidence="1">
    <location>
        <begin position="1"/>
        <end position="18"/>
    </location>
</feature>
<sequence length="111" mass="12022">MRRAIATALLLTAQPVVAEPFNYQVAYLDVATKFAVEWCSGFEVNEAAERQAIRASGMSAAALANPPLESGVHRLITGLLSNKPNGCRKVWRDFGPNGFIAPGILLTHQTR</sequence>
<comment type="caution">
    <text evidence="2">The sequence shown here is derived from an EMBL/GenBank/DDBJ whole genome shotgun (WGS) entry which is preliminary data.</text>
</comment>